<gene>
    <name evidence="20" type="ORF">CROQUDRAFT_657695</name>
</gene>
<dbReference type="PRINTS" id="PR00724">
    <property type="entry name" value="CRBOXYPTASEC"/>
</dbReference>
<dbReference type="EC" id="3.4.16.6" evidence="14"/>
<accession>A0A9P6NLI1</accession>
<keyword evidence="12 19" id="KW-0472">Membrane</keyword>
<evidence type="ECO:0000256" key="17">
    <source>
        <dbReference type="ARBA" id="ARBA00042717"/>
    </source>
</evidence>
<dbReference type="GO" id="GO:0006508">
    <property type="term" value="P:proteolysis"/>
    <property type="evidence" value="ECO:0007669"/>
    <property type="project" value="UniProtKB-KW"/>
</dbReference>
<evidence type="ECO:0000256" key="11">
    <source>
        <dbReference type="ARBA" id="ARBA00023034"/>
    </source>
</evidence>
<dbReference type="OrthoDB" id="443318at2759"/>
<keyword evidence="10 19" id="KW-1133">Transmembrane helix</keyword>
<feature type="transmembrane region" description="Helical" evidence="19">
    <location>
        <begin position="525"/>
        <end position="543"/>
    </location>
</feature>
<evidence type="ECO:0000256" key="9">
    <source>
        <dbReference type="ARBA" id="ARBA00022801"/>
    </source>
</evidence>
<dbReference type="AlphaFoldDB" id="A0A9P6NLI1"/>
<dbReference type="Gene3D" id="3.40.50.1820">
    <property type="entry name" value="alpha/beta hydrolase"/>
    <property type="match status" value="1"/>
</dbReference>
<evidence type="ECO:0000256" key="16">
    <source>
        <dbReference type="ARBA" id="ARBA00040628"/>
    </source>
</evidence>
<evidence type="ECO:0000256" key="10">
    <source>
        <dbReference type="ARBA" id="ARBA00022989"/>
    </source>
</evidence>
<dbReference type="InterPro" id="IPR029058">
    <property type="entry name" value="AB_hydrolase_fold"/>
</dbReference>
<evidence type="ECO:0000256" key="6">
    <source>
        <dbReference type="ARBA" id="ARBA00022692"/>
    </source>
</evidence>
<sequence length="612" mass="67476">MTTTSSTTITETYSAAGFYIESLPGQPNQTIATLTQYAGHLPSHPSTAISPTPDSHLWFWLIRESHISDRPRLVIWFNGGPGCSSLEGALMEIGPLRVKHTEKLESPIQLEISNNSWSQYSSLLFIDQPAGTGYSFVNTGDDVRELDQAANQVVVFLTNFYKTFPEFSTVDTYLAGQSYAGQYIPYIAQAILETTTLPTVLKGILMGNAWINPDIQYPAYLDFAYERGLLVKGSKESIRVEQIHEKCSKALKDPTKSDHVLISECETILSPIIDGGTKRIDGVKMKPISYNITQFSEDGDKNWPPVVKSLTRYLDQPETAHAFHAEAKSGKWEQCNDTIAKSMWSPNSRPSYTLLPKLLTKMKVLLYAGDQDFMCNALGIERSIEALEWSGQKGFGKDKEGKPINSSEYIVNGENVGRWTEARGLSLVVIDRASHLVPIDAPVAALDMLLRFISVDPLTAAGPASMTTSSVGNKTLGPLAKTFANNGSLISNVESSTSKEPASLPLSELSTDSPEREAYYGPRRTLTLVLLLVGSVASIIGLLKWTKLRRHRRVVIDNPEIAVRLKTFTSPPPDPKGSEGEADRLLNNSKDDRRLREQEEVFGIGPDEEEDG</sequence>
<keyword evidence="5" id="KW-0645">Protease</keyword>
<evidence type="ECO:0000256" key="12">
    <source>
        <dbReference type="ARBA" id="ARBA00023136"/>
    </source>
</evidence>
<dbReference type="InterPro" id="IPR001563">
    <property type="entry name" value="Peptidase_S10"/>
</dbReference>
<feature type="region of interest" description="Disordered" evidence="18">
    <location>
        <begin position="494"/>
        <end position="516"/>
    </location>
</feature>
<evidence type="ECO:0000256" key="15">
    <source>
        <dbReference type="ARBA" id="ARBA00040403"/>
    </source>
</evidence>
<feature type="region of interest" description="Disordered" evidence="18">
    <location>
        <begin position="566"/>
        <end position="612"/>
    </location>
</feature>
<name>A0A9P6NLI1_9BASI</name>
<evidence type="ECO:0000313" key="21">
    <source>
        <dbReference type="Proteomes" id="UP000886653"/>
    </source>
</evidence>
<evidence type="ECO:0000256" key="4">
    <source>
        <dbReference type="ARBA" id="ARBA00022645"/>
    </source>
</evidence>
<evidence type="ECO:0000256" key="7">
    <source>
        <dbReference type="ARBA" id="ARBA00022703"/>
    </source>
</evidence>
<dbReference type="EMBL" id="MU167264">
    <property type="protein sequence ID" value="KAG0146208.1"/>
    <property type="molecule type" value="Genomic_DNA"/>
</dbReference>
<comment type="subcellular location">
    <subcellularLocation>
        <location evidence="2">Golgi apparatus</location>
        <location evidence="2">trans-Golgi network membrane</location>
        <topology evidence="2">Single-pass type I membrane protein</topology>
    </subcellularLocation>
</comment>
<keyword evidence="6 19" id="KW-0812">Transmembrane</keyword>
<keyword evidence="11" id="KW-0333">Golgi apparatus</keyword>
<evidence type="ECO:0000256" key="2">
    <source>
        <dbReference type="ARBA" id="ARBA00004393"/>
    </source>
</evidence>
<dbReference type="GO" id="GO:0006915">
    <property type="term" value="P:apoptotic process"/>
    <property type="evidence" value="ECO:0007669"/>
    <property type="project" value="UniProtKB-KW"/>
</dbReference>
<feature type="compositionally biased region" description="Basic and acidic residues" evidence="18">
    <location>
        <begin position="576"/>
        <end position="599"/>
    </location>
</feature>
<keyword evidence="21" id="KW-1185">Reference proteome</keyword>
<evidence type="ECO:0000256" key="5">
    <source>
        <dbReference type="ARBA" id="ARBA00022670"/>
    </source>
</evidence>
<evidence type="ECO:0000256" key="18">
    <source>
        <dbReference type="SAM" id="MobiDB-lite"/>
    </source>
</evidence>
<dbReference type="Proteomes" id="UP000886653">
    <property type="component" value="Unassembled WGS sequence"/>
</dbReference>
<dbReference type="GO" id="GO:0004185">
    <property type="term" value="F:serine-type carboxypeptidase activity"/>
    <property type="evidence" value="ECO:0007669"/>
    <property type="project" value="UniProtKB-EC"/>
</dbReference>
<dbReference type="GO" id="GO:0005802">
    <property type="term" value="C:trans-Golgi network"/>
    <property type="evidence" value="ECO:0007669"/>
    <property type="project" value="TreeGrafter"/>
</dbReference>
<comment type="similarity">
    <text evidence="3">Belongs to the peptidase S10 family.</text>
</comment>
<keyword evidence="8" id="KW-0732">Signal</keyword>
<proteinExistence type="inferred from homology"/>
<organism evidence="20 21">
    <name type="scientific">Cronartium quercuum f. sp. fusiforme G11</name>
    <dbReference type="NCBI Taxonomy" id="708437"/>
    <lineage>
        <taxon>Eukaryota</taxon>
        <taxon>Fungi</taxon>
        <taxon>Dikarya</taxon>
        <taxon>Basidiomycota</taxon>
        <taxon>Pucciniomycotina</taxon>
        <taxon>Pucciniomycetes</taxon>
        <taxon>Pucciniales</taxon>
        <taxon>Coleosporiaceae</taxon>
        <taxon>Cronartium</taxon>
    </lineage>
</organism>
<keyword evidence="9" id="KW-0378">Hydrolase</keyword>
<dbReference type="PANTHER" id="PTHR11802">
    <property type="entry name" value="SERINE PROTEASE FAMILY S10 SERINE CARBOXYPEPTIDASE"/>
    <property type="match status" value="1"/>
</dbReference>
<comment type="caution">
    <text evidence="20">The sequence shown here is derived from an EMBL/GenBank/DDBJ whole genome shotgun (WGS) entry which is preliminary data.</text>
</comment>
<evidence type="ECO:0000256" key="13">
    <source>
        <dbReference type="ARBA" id="ARBA00023180"/>
    </source>
</evidence>
<keyword evidence="7" id="KW-0053">Apoptosis</keyword>
<dbReference type="SUPFAM" id="SSF53474">
    <property type="entry name" value="alpha/beta-Hydrolases"/>
    <property type="match status" value="1"/>
</dbReference>
<comment type="catalytic activity">
    <reaction evidence="1">
        <text>Preferential release of a C-terminal arginine or lysine residue.</text>
        <dbReference type="EC" id="3.4.16.6"/>
    </reaction>
</comment>
<evidence type="ECO:0000256" key="8">
    <source>
        <dbReference type="ARBA" id="ARBA00022729"/>
    </source>
</evidence>
<protein>
    <recommendedName>
        <fullName evidence="16">Pheromone-processing carboxypeptidase KEX1</fullName>
        <ecNumber evidence="14">3.4.16.6</ecNumber>
    </recommendedName>
    <alternativeName>
        <fullName evidence="17">Carboxypeptidase D</fullName>
    </alternativeName>
    <alternativeName>
        <fullName evidence="15">Pheromone-processing carboxypeptidase kex1</fullName>
    </alternativeName>
</protein>
<evidence type="ECO:0000256" key="3">
    <source>
        <dbReference type="ARBA" id="ARBA00009431"/>
    </source>
</evidence>
<keyword evidence="13" id="KW-0325">Glycoprotein</keyword>
<keyword evidence="4" id="KW-0121">Carboxypeptidase</keyword>
<reference evidence="20" key="1">
    <citation type="submission" date="2013-11" db="EMBL/GenBank/DDBJ databases">
        <title>Genome sequence of the fusiform rust pathogen reveals effectors for host alternation and coevolution with pine.</title>
        <authorList>
            <consortium name="DOE Joint Genome Institute"/>
            <person name="Smith K."/>
            <person name="Pendleton A."/>
            <person name="Kubisiak T."/>
            <person name="Anderson C."/>
            <person name="Salamov A."/>
            <person name="Aerts A."/>
            <person name="Riley R."/>
            <person name="Clum A."/>
            <person name="Lindquist E."/>
            <person name="Ence D."/>
            <person name="Campbell M."/>
            <person name="Kronenberg Z."/>
            <person name="Feau N."/>
            <person name="Dhillon B."/>
            <person name="Hamelin R."/>
            <person name="Burleigh J."/>
            <person name="Smith J."/>
            <person name="Yandell M."/>
            <person name="Nelson C."/>
            <person name="Grigoriev I."/>
            <person name="Davis J."/>
        </authorList>
    </citation>
    <scope>NUCLEOTIDE SEQUENCE</scope>
    <source>
        <strain evidence="20">G11</strain>
    </source>
</reference>
<evidence type="ECO:0000313" key="20">
    <source>
        <dbReference type="EMBL" id="KAG0146208.1"/>
    </source>
</evidence>
<dbReference type="Pfam" id="PF00450">
    <property type="entry name" value="Peptidase_S10"/>
    <property type="match status" value="1"/>
</dbReference>
<evidence type="ECO:0000256" key="19">
    <source>
        <dbReference type="SAM" id="Phobius"/>
    </source>
</evidence>
<evidence type="ECO:0000256" key="14">
    <source>
        <dbReference type="ARBA" id="ARBA00038895"/>
    </source>
</evidence>
<evidence type="ECO:0000256" key="1">
    <source>
        <dbReference type="ARBA" id="ARBA00001003"/>
    </source>
</evidence>
<dbReference type="PANTHER" id="PTHR11802:SF190">
    <property type="entry name" value="PHEROMONE-PROCESSING CARBOXYPEPTIDASE KEX1"/>
    <property type="match status" value="1"/>
</dbReference>